<organism evidence="1 2">
    <name type="scientific">Porphyridium purpureum</name>
    <name type="common">Red alga</name>
    <name type="synonym">Porphyridium cruentum</name>
    <dbReference type="NCBI Taxonomy" id="35688"/>
    <lineage>
        <taxon>Eukaryota</taxon>
        <taxon>Rhodophyta</taxon>
        <taxon>Bangiophyceae</taxon>
        <taxon>Porphyridiales</taxon>
        <taxon>Porphyridiaceae</taxon>
        <taxon>Porphyridium</taxon>
    </lineage>
</organism>
<sequence length="198" mass="21552">MVAFVNSVGLCARRAHPSGLDTVRMHAQSRPHENDARSGLTRRAFVALVGSSWIAGSALQPARADRTGKFSTKLTAKRRYLPRIEKGSAALSELLVALSNESSSSQDWHDEVNAFVKTTGEDMASAMSLFCTTYYSEGNKLSKLEKDLTEAAKSMQAHFRNMDGAKSRASALEELRAAAQDLNSYISMGKLDIPLIVV</sequence>
<evidence type="ECO:0000313" key="2">
    <source>
        <dbReference type="Proteomes" id="UP000324585"/>
    </source>
</evidence>
<dbReference type="OMA" id="QSRPHEN"/>
<dbReference type="Proteomes" id="UP000324585">
    <property type="component" value="Unassembled WGS sequence"/>
</dbReference>
<gene>
    <name evidence="1" type="ORF">FVE85_0513</name>
</gene>
<protein>
    <submittedName>
        <fullName evidence="1">Uncharacterized protein</fullName>
    </submittedName>
</protein>
<keyword evidence="2" id="KW-1185">Reference proteome</keyword>
<dbReference type="OrthoDB" id="10649624at2759"/>
<dbReference type="AlphaFoldDB" id="A0A5J4Z1H3"/>
<comment type="caution">
    <text evidence="1">The sequence shown here is derived from an EMBL/GenBank/DDBJ whole genome shotgun (WGS) entry which is preliminary data.</text>
</comment>
<evidence type="ECO:0000313" key="1">
    <source>
        <dbReference type="EMBL" id="KAA8496784.1"/>
    </source>
</evidence>
<dbReference type="EMBL" id="VRMN01000002">
    <property type="protein sequence ID" value="KAA8496784.1"/>
    <property type="molecule type" value="Genomic_DNA"/>
</dbReference>
<reference evidence="2" key="1">
    <citation type="journal article" date="2019" name="Nat. Commun.">
        <title>Expansion of phycobilisome linker gene families in mesophilic red algae.</title>
        <authorList>
            <person name="Lee J."/>
            <person name="Kim D."/>
            <person name="Bhattacharya D."/>
            <person name="Yoon H.S."/>
        </authorList>
    </citation>
    <scope>NUCLEOTIDE SEQUENCE [LARGE SCALE GENOMIC DNA]</scope>
    <source>
        <strain evidence="2">CCMP 1328</strain>
    </source>
</reference>
<proteinExistence type="predicted"/>
<accession>A0A5J4Z1H3</accession>
<name>A0A5J4Z1H3_PORPP</name>